<evidence type="ECO:0000313" key="7">
    <source>
        <dbReference type="Proteomes" id="UP000049127"/>
    </source>
</evidence>
<evidence type="ECO:0000256" key="1">
    <source>
        <dbReference type="ARBA" id="ARBA00023015"/>
    </source>
</evidence>
<dbReference type="GO" id="GO:1901135">
    <property type="term" value="P:carbohydrate derivative metabolic process"/>
    <property type="evidence" value="ECO:0007669"/>
    <property type="project" value="InterPro"/>
</dbReference>
<feature type="domain" description="SIS" evidence="5">
    <location>
        <begin position="116"/>
        <end position="255"/>
    </location>
</feature>
<dbReference type="Gene3D" id="3.40.50.10490">
    <property type="entry name" value="Glucose-6-phosphate isomerase like protein, domain 1"/>
    <property type="match status" value="1"/>
</dbReference>
<sequence>MMSGRCNMNLNKRISLNAKHLTKLEKDLLQGLLEGKSKFTYKKFTISNIAKEFLVSNTSVHRLSEKLGYDSFIQFKDDYFKKNENEIDESSVKDNDFVNLMIDTYSLVSESINDEIIDKMNSCKKINIYGMGMSNYLGKIFQIKLQLLGIPAEQHDDSRFMRLSSKILKKEEDLVIILSRSGETPELLEVLVEANLREIDVVLITETRGSTFERMCKYKIYTGCTQDSDADIDTRLNFHIAMDMLIKRFIEKYKKKV</sequence>
<dbReference type="SUPFAM" id="SSF53697">
    <property type="entry name" value="SIS domain"/>
    <property type="match status" value="1"/>
</dbReference>
<keyword evidence="1" id="KW-0805">Transcription regulation</keyword>
<evidence type="ECO:0000256" key="2">
    <source>
        <dbReference type="ARBA" id="ARBA00023125"/>
    </source>
</evidence>
<evidence type="ECO:0000256" key="3">
    <source>
        <dbReference type="ARBA" id="ARBA00023163"/>
    </source>
</evidence>
<dbReference type="InterPro" id="IPR046348">
    <property type="entry name" value="SIS_dom_sf"/>
</dbReference>
<dbReference type="Proteomes" id="UP000049127">
    <property type="component" value="Unassembled WGS sequence"/>
</dbReference>
<feature type="domain" description="HTH rpiR-type" evidence="4">
    <location>
        <begin position="8"/>
        <end position="86"/>
    </location>
</feature>
<dbReference type="PROSITE" id="PS51464">
    <property type="entry name" value="SIS"/>
    <property type="match status" value="1"/>
</dbReference>
<dbReference type="GO" id="GO:0003700">
    <property type="term" value="F:DNA-binding transcription factor activity"/>
    <property type="evidence" value="ECO:0007669"/>
    <property type="project" value="InterPro"/>
</dbReference>
<evidence type="ECO:0000259" key="5">
    <source>
        <dbReference type="PROSITE" id="PS51464"/>
    </source>
</evidence>
<dbReference type="GO" id="GO:0003677">
    <property type="term" value="F:DNA binding"/>
    <property type="evidence" value="ECO:0007669"/>
    <property type="project" value="UniProtKB-KW"/>
</dbReference>
<dbReference type="InterPro" id="IPR009057">
    <property type="entry name" value="Homeodomain-like_sf"/>
</dbReference>
<dbReference type="AlphaFoldDB" id="A0A0C7QZV4"/>
<keyword evidence="2" id="KW-0238">DNA-binding</keyword>
<dbReference type="Pfam" id="PF01380">
    <property type="entry name" value="SIS"/>
    <property type="match status" value="1"/>
</dbReference>
<dbReference type="InterPro" id="IPR001347">
    <property type="entry name" value="SIS_dom"/>
</dbReference>
<keyword evidence="3" id="KW-0804">Transcription</keyword>
<accession>A0A0C7QZV4</accession>
<dbReference type="SUPFAM" id="SSF46689">
    <property type="entry name" value="Homeodomain-like"/>
    <property type="match status" value="1"/>
</dbReference>
<dbReference type="InterPro" id="IPR035472">
    <property type="entry name" value="RpiR-like_SIS"/>
</dbReference>
<name>A0A0C7QZV4_PARSO</name>
<reference evidence="6 7" key="1">
    <citation type="submission" date="2015-01" db="EMBL/GenBank/DDBJ databases">
        <authorList>
            <person name="Aslett A.Martin."/>
            <person name="De Silva Nishadi"/>
        </authorList>
    </citation>
    <scope>NUCLEOTIDE SEQUENCE [LARGE SCALE GENOMIC DNA]</scope>
    <source>
        <strain evidence="6 7">R28058</strain>
    </source>
</reference>
<dbReference type="InterPro" id="IPR000281">
    <property type="entry name" value="HTH_RpiR"/>
</dbReference>
<dbReference type="GO" id="GO:0097367">
    <property type="term" value="F:carbohydrate derivative binding"/>
    <property type="evidence" value="ECO:0007669"/>
    <property type="project" value="InterPro"/>
</dbReference>
<organism evidence="6 7">
    <name type="scientific">Paraclostridium sordellii</name>
    <name type="common">Clostridium sordellii</name>
    <dbReference type="NCBI Taxonomy" id="1505"/>
    <lineage>
        <taxon>Bacteria</taxon>
        <taxon>Bacillati</taxon>
        <taxon>Bacillota</taxon>
        <taxon>Clostridia</taxon>
        <taxon>Peptostreptococcales</taxon>
        <taxon>Peptostreptococcaceae</taxon>
        <taxon>Paraclostridium</taxon>
    </lineage>
</organism>
<dbReference type="PANTHER" id="PTHR30514:SF10">
    <property type="entry name" value="MURR_RPIR FAMILY TRANSCRIPTIONAL REGULATOR"/>
    <property type="match status" value="1"/>
</dbReference>
<gene>
    <name evidence="6" type="primary">rpiR_1</name>
    <name evidence="6" type="ORF">R28058_02811</name>
</gene>
<dbReference type="InterPro" id="IPR047640">
    <property type="entry name" value="RpiR-like"/>
</dbReference>
<dbReference type="PANTHER" id="PTHR30514">
    <property type="entry name" value="GLUCOKINASE"/>
    <property type="match status" value="1"/>
</dbReference>
<dbReference type="PROSITE" id="PS51071">
    <property type="entry name" value="HTH_RPIR"/>
    <property type="match status" value="1"/>
</dbReference>
<evidence type="ECO:0000259" key="4">
    <source>
        <dbReference type="PROSITE" id="PS51071"/>
    </source>
</evidence>
<dbReference type="Pfam" id="PF01418">
    <property type="entry name" value="HTH_6"/>
    <property type="match status" value="1"/>
</dbReference>
<dbReference type="CDD" id="cd05013">
    <property type="entry name" value="SIS_RpiR"/>
    <property type="match status" value="1"/>
</dbReference>
<evidence type="ECO:0000313" key="6">
    <source>
        <dbReference type="EMBL" id="CEQ02548.1"/>
    </source>
</evidence>
<protein>
    <submittedName>
        <fullName evidence="6">RpiR family transcriptional regulator</fullName>
    </submittedName>
</protein>
<dbReference type="Gene3D" id="1.10.10.10">
    <property type="entry name" value="Winged helix-like DNA-binding domain superfamily/Winged helix DNA-binding domain"/>
    <property type="match status" value="1"/>
</dbReference>
<dbReference type="EMBL" id="CEKZ01000003">
    <property type="protein sequence ID" value="CEQ02548.1"/>
    <property type="molecule type" value="Genomic_DNA"/>
</dbReference>
<dbReference type="InterPro" id="IPR036388">
    <property type="entry name" value="WH-like_DNA-bd_sf"/>
</dbReference>
<proteinExistence type="predicted"/>